<accession>A0A0E9WUJ6</accession>
<reference evidence="1" key="2">
    <citation type="journal article" date="2015" name="Fish Shellfish Immunol.">
        <title>Early steps in the European eel (Anguilla anguilla)-Vibrio vulnificus interaction in the gills: Role of the RtxA13 toxin.</title>
        <authorList>
            <person name="Callol A."/>
            <person name="Pajuelo D."/>
            <person name="Ebbesson L."/>
            <person name="Teles M."/>
            <person name="MacKenzie S."/>
            <person name="Amaro C."/>
        </authorList>
    </citation>
    <scope>NUCLEOTIDE SEQUENCE</scope>
</reference>
<organism evidence="1">
    <name type="scientific">Anguilla anguilla</name>
    <name type="common">European freshwater eel</name>
    <name type="synonym">Muraena anguilla</name>
    <dbReference type="NCBI Taxonomy" id="7936"/>
    <lineage>
        <taxon>Eukaryota</taxon>
        <taxon>Metazoa</taxon>
        <taxon>Chordata</taxon>
        <taxon>Craniata</taxon>
        <taxon>Vertebrata</taxon>
        <taxon>Euteleostomi</taxon>
        <taxon>Actinopterygii</taxon>
        <taxon>Neopterygii</taxon>
        <taxon>Teleostei</taxon>
        <taxon>Anguilliformes</taxon>
        <taxon>Anguillidae</taxon>
        <taxon>Anguilla</taxon>
    </lineage>
</organism>
<dbReference type="EMBL" id="GBXM01014505">
    <property type="protein sequence ID" value="JAH94072.1"/>
    <property type="molecule type" value="Transcribed_RNA"/>
</dbReference>
<reference evidence="1" key="1">
    <citation type="submission" date="2014-11" db="EMBL/GenBank/DDBJ databases">
        <authorList>
            <person name="Amaro Gonzalez C."/>
        </authorList>
    </citation>
    <scope>NUCLEOTIDE SEQUENCE</scope>
</reference>
<protein>
    <submittedName>
        <fullName evidence="1">Uncharacterized protein</fullName>
    </submittedName>
</protein>
<dbReference type="AlphaFoldDB" id="A0A0E9WUJ6"/>
<name>A0A0E9WUJ6_ANGAN</name>
<proteinExistence type="predicted"/>
<evidence type="ECO:0000313" key="1">
    <source>
        <dbReference type="EMBL" id="JAH94072.1"/>
    </source>
</evidence>
<sequence length="87" mass="10208">MEYSFSELAHFESIYTLVRLMCFFGAVVHPVETVPIVTQKKDHYFLVDVSYCVHAVYKRSSNAKRKQKKAKQMSIKGLKKVTQWCQF</sequence>